<sequence>MPGRSFNELKDLTHIDYLNTAQIQAKEENIRRIRNQRLTNEQKVLQDKLEQFYERIEKFKRDSNRNILKATMLYEK</sequence>
<keyword evidence="3" id="KW-1185">Reference proteome</keyword>
<keyword evidence="1" id="KW-0175">Coiled coil</keyword>
<gene>
    <name evidence="2" type="ORF">LSH36_696g01088</name>
</gene>
<name>A0AAD9MV27_9ANNE</name>
<accession>A0AAD9MV27</accession>
<evidence type="ECO:0000313" key="3">
    <source>
        <dbReference type="Proteomes" id="UP001208570"/>
    </source>
</evidence>
<evidence type="ECO:0000313" key="2">
    <source>
        <dbReference type="EMBL" id="KAK2145193.1"/>
    </source>
</evidence>
<evidence type="ECO:0000256" key="1">
    <source>
        <dbReference type="SAM" id="Coils"/>
    </source>
</evidence>
<proteinExistence type="predicted"/>
<organism evidence="2 3">
    <name type="scientific">Paralvinella palmiformis</name>
    <dbReference type="NCBI Taxonomy" id="53620"/>
    <lineage>
        <taxon>Eukaryota</taxon>
        <taxon>Metazoa</taxon>
        <taxon>Spiralia</taxon>
        <taxon>Lophotrochozoa</taxon>
        <taxon>Annelida</taxon>
        <taxon>Polychaeta</taxon>
        <taxon>Sedentaria</taxon>
        <taxon>Canalipalpata</taxon>
        <taxon>Terebellida</taxon>
        <taxon>Terebelliformia</taxon>
        <taxon>Alvinellidae</taxon>
        <taxon>Paralvinella</taxon>
    </lineage>
</organism>
<dbReference type="EMBL" id="JAODUP010000696">
    <property type="protein sequence ID" value="KAK2145193.1"/>
    <property type="molecule type" value="Genomic_DNA"/>
</dbReference>
<comment type="caution">
    <text evidence="2">The sequence shown here is derived from an EMBL/GenBank/DDBJ whole genome shotgun (WGS) entry which is preliminary data.</text>
</comment>
<protein>
    <submittedName>
        <fullName evidence="2">Uncharacterized protein</fullName>
    </submittedName>
</protein>
<feature type="coiled-coil region" evidence="1">
    <location>
        <begin position="23"/>
        <end position="62"/>
    </location>
</feature>
<dbReference type="AlphaFoldDB" id="A0AAD9MV27"/>
<dbReference type="Proteomes" id="UP001208570">
    <property type="component" value="Unassembled WGS sequence"/>
</dbReference>
<reference evidence="2" key="1">
    <citation type="journal article" date="2023" name="Mol. Biol. Evol.">
        <title>Third-Generation Sequencing Reveals the Adaptive Role of the Epigenome in Three Deep-Sea Polychaetes.</title>
        <authorList>
            <person name="Perez M."/>
            <person name="Aroh O."/>
            <person name="Sun Y."/>
            <person name="Lan Y."/>
            <person name="Juniper S.K."/>
            <person name="Young C.R."/>
            <person name="Angers B."/>
            <person name="Qian P.Y."/>
        </authorList>
    </citation>
    <scope>NUCLEOTIDE SEQUENCE</scope>
    <source>
        <strain evidence="2">P08H-3</strain>
    </source>
</reference>